<keyword evidence="2" id="KW-1185">Reference proteome</keyword>
<reference evidence="2" key="1">
    <citation type="journal article" date="2017" name="Genome Biol.">
        <title>Comparative genomics reveals high biological diversity and specific adaptations in the industrially and medically important fungal genus Aspergillus.</title>
        <authorList>
            <person name="de Vries R.P."/>
            <person name="Riley R."/>
            <person name="Wiebenga A."/>
            <person name="Aguilar-Osorio G."/>
            <person name="Amillis S."/>
            <person name="Uchima C.A."/>
            <person name="Anderluh G."/>
            <person name="Asadollahi M."/>
            <person name="Askin M."/>
            <person name="Barry K."/>
            <person name="Battaglia E."/>
            <person name="Bayram O."/>
            <person name="Benocci T."/>
            <person name="Braus-Stromeyer S.A."/>
            <person name="Caldana C."/>
            <person name="Canovas D."/>
            <person name="Cerqueira G.C."/>
            <person name="Chen F."/>
            <person name="Chen W."/>
            <person name="Choi C."/>
            <person name="Clum A."/>
            <person name="Dos Santos R.A."/>
            <person name="Damasio A.R."/>
            <person name="Diallinas G."/>
            <person name="Emri T."/>
            <person name="Fekete E."/>
            <person name="Flipphi M."/>
            <person name="Freyberg S."/>
            <person name="Gallo A."/>
            <person name="Gournas C."/>
            <person name="Habgood R."/>
            <person name="Hainaut M."/>
            <person name="Harispe M.L."/>
            <person name="Henrissat B."/>
            <person name="Hilden K.S."/>
            <person name="Hope R."/>
            <person name="Hossain A."/>
            <person name="Karabika E."/>
            <person name="Karaffa L."/>
            <person name="Karanyi Z."/>
            <person name="Krasevec N."/>
            <person name="Kuo A."/>
            <person name="Kusch H."/>
            <person name="LaButti K."/>
            <person name="Lagendijk E.L."/>
            <person name="Lapidus A."/>
            <person name="Levasseur A."/>
            <person name="Lindquist E."/>
            <person name="Lipzen A."/>
            <person name="Logrieco A.F."/>
            <person name="MacCabe A."/>
            <person name="Maekelae M.R."/>
            <person name="Malavazi I."/>
            <person name="Melin P."/>
            <person name="Meyer V."/>
            <person name="Mielnichuk N."/>
            <person name="Miskei M."/>
            <person name="Molnar A.P."/>
            <person name="Mule G."/>
            <person name="Ngan C.Y."/>
            <person name="Orejas M."/>
            <person name="Orosz E."/>
            <person name="Ouedraogo J.P."/>
            <person name="Overkamp K.M."/>
            <person name="Park H.-S."/>
            <person name="Perrone G."/>
            <person name="Piumi F."/>
            <person name="Punt P.J."/>
            <person name="Ram A.F."/>
            <person name="Ramon A."/>
            <person name="Rauscher S."/>
            <person name="Record E."/>
            <person name="Riano-Pachon D.M."/>
            <person name="Robert V."/>
            <person name="Roehrig J."/>
            <person name="Ruller R."/>
            <person name="Salamov A."/>
            <person name="Salih N.S."/>
            <person name="Samson R.A."/>
            <person name="Sandor E."/>
            <person name="Sanguinetti M."/>
            <person name="Schuetze T."/>
            <person name="Sepcic K."/>
            <person name="Shelest E."/>
            <person name="Sherlock G."/>
            <person name="Sophianopoulou V."/>
            <person name="Squina F.M."/>
            <person name="Sun H."/>
            <person name="Susca A."/>
            <person name="Todd R.B."/>
            <person name="Tsang A."/>
            <person name="Unkles S.E."/>
            <person name="van de Wiele N."/>
            <person name="van Rossen-Uffink D."/>
            <person name="Oliveira J.V."/>
            <person name="Vesth T.C."/>
            <person name="Visser J."/>
            <person name="Yu J.-H."/>
            <person name="Zhou M."/>
            <person name="Andersen M.R."/>
            <person name="Archer D.B."/>
            <person name="Baker S.E."/>
            <person name="Benoit I."/>
            <person name="Brakhage A.A."/>
            <person name="Braus G.H."/>
            <person name="Fischer R."/>
            <person name="Frisvad J.C."/>
            <person name="Goldman G.H."/>
            <person name="Houbraken J."/>
            <person name="Oakley B."/>
            <person name="Pocsi I."/>
            <person name="Scazzocchio C."/>
            <person name="Seiboth B."/>
            <person name="vanKuyk P.A."/>
            <person name="Wortman J."/>
            <person name="Dyer P.S."/>
            <person name="Grigoriev I.V."/>
        </authorList>
    </citation>
    <scope>NUCLEOTIDE SEQUENCE [LARGE SCALE GENOMIC DNA]</scope>
    <source>
        <strain evidence="2">ITEM 5010</strain>
    </source>
</reference>
<dbReference type="InterPro" id="IPR029063">
    <property type="entry name" value="SAM-dependent_MTases_sf"/>
</dbReference>
<protein>
    <recommendedName>
        <fullName evidence="3">Methyltransferase domain-containing protein</fullName>
    </recommendedName>
</protein>
<evidence type="ECO:0000313" key="1">
    <source>
        <dbReference type="EMBL" id="OOF90499.1"/>
    </source>
</evidence>
<dbReference type="STRING" id="602072.A0A1R3R7Q0"/>
<name>A0A1R3R7Q0_ASPC5</name>
<gene>
    <name evidence="1" type="ORF">ASPCADRAFT_519194</name>
</gene>
<organism evidence="1 2">
    <name type="scientific">Aspergillus carbonarius (strain ITEM 5010)</name>
    <dbReference type="NCBI Taxonomy" id="602072"/>
    <lineage>
        <taxon>Eukaryota</taxon>
        <taxon>Fungi</taxon>
        <taxon>Dikarya</taxon>
        <taxon>Ascomycota</taxon>
        <taxon>Pezizomycotina</taxon>
        <taxon>Eurotiomycetes</taxon>
        <taxon>Eurotiomycetidae</taxon>
        <taxon>Eurotiales</taxon>
        <taxon>Aspergillaceae</taxon>
        <taxon>Aspergillus</taxon>
        <taxon>Aspergillus subgen. Circumdati</taxon>
    </lineage>
</organism>
<dbReference type="VEuPathDB" id="FungiDB:ASPCADRAFT_519194"/>
<evidence type="ECO:0000313" key="2">
    <source>
        <dbReference type="Proteomes" id="UP000188318"/>
    </source>
</evidence>
<accession>A0A1R3R7Q0</accession>
<evidence type="ECO:0008006" key="3">
    <source>
        <dbReference type="Google" id="ProtNLM"/>
    </source>
</evidence>
<dbReference type="Gene3D" id="3.40.50.150">
    <property type="entry name" value="Vaccinia Virus protein VP39"/>
    <property type="match status" value="1"/>
</dbReference>
<dbReference type="AlphaFoldDB" id="A0A1R3R7Q0"/>
<dbReference type="EMBL" id="KV907518">
    <property type="protein sequence ID" value="OOF90499.1"/>
    <property type="molecule type" value="Genomic_DNA"/>
</dbReference>
<sequence length="248" mass="29158">MDICFIIDQEPSRKAPTSSEYLVCNGSPSMSCFYSKPPDRSLFVEENGRIYHGYRRGVYMLLCDEKEQDCLDLFYKLFTVARVSASLIYVLYSRNGRFLDVGCGTGIWAIDVVHEYFDVFVVGVDLFYVFFDFESSWILGEDFWDFIYLQMGCSSIISNLAVMIMMRLSLNAWYCDGYERKVVRWYNLVFSESLEMFSLVSFSRVFKWLLDRIRYLAAEAKSEVFNKEFYVYDILYIYQARKPGGRAH</sequence>
<dbReference type="SUPFAM" id="SSF53335">
    <property type="entry name" value="S-adenosyl-L-methionine-dependent methyltransferases"/>
    <property type="match status" value="1"/>
</dbReference>
<dbReference type="OrthoDB" id="2013972at2759"/>
<dbReference type="Proteomes" id="UP000188318">
    <property type="component" value="Unassembled WGS sequence"/>
</dbReference>
<dbReference type="OMA" id="DICFIID"/>
<proteinExistence type="predicted"/>